<dbReference type="CDD" id="cd00076">
    <property type="entry name" value="HFD_SF"/>
    <property type="match status" value="1"/>
</dbReference>
<keyword evidence="4" id="KW-0539">Nucleus</keyword>
<protein>
    <recommendedName>
        <fullName evidence="6">Bromodomain associated domain-containing protein</fullName>
    </recommendedName>
</protein>
<evidence type="ECO:0000313" key="8">
    <source>
        <dbReference type="Proteomes" id="UP001283341"/>
    </source>
</evidence>
<reference evidence="7" key="1">
    <citation type="journal article" date="2023" name="Mol. Phylogenet. Evol.">
        <title>Genome-scale phylogeny and comparative genomics of the fungal order Sordariales.</title>
        <authorList>
            <person name="Hensen N."/>
            <person name="Bonometti L."/>
            <person name="Westerberg I."/>
            <person name="Brannstrom I.O."/>
            <person name="Guillou S."/>
            <person name="Cros-Aarteil S."/>
            <person name="Calhoun S."/>
            <person name="Haridas S."/>
            <person name="Kuo A."/>
            <person name="Mondo S."/>
            <person name="Pangilinan J."/>
            <person name="Riley R."/>
            <person name="LaButti K."/>
            <person name="Andreopoulos B."/>
            <person name="Lipzen A."/>
            <person name="Chen C."/>
            <person name="Yan M."/>
            <person name="Daum C."/>
            <person name="Ng V."/>
            <person name="Clum A."/>
            <person name="Steindorff A."/>
            <person name="Ohm R.A."/>
            <person name="Martin F."/>
            <person name="Silar P."/>
            <person name="Natvig D.O."/>
            <person name="Lalanne C."/>
            <person name="Gautier V."/>
            <person name="Ament-Velasquez S.L."/>
            <person name="Kruys A."/>
            <person name="Hutchinson M.I."/>
            <person name="Powell A.J."/>
            <person name="Barry K."/>
            <person name="Miller A.N."/>
            <person name="Grigoriev I.V."/>
            <person name="Debuchy R."/>
            <person name="Gladieux P."/>
            <person name="Hiltunen Thoren M."/>
            <person name="Johannesson H."/>
        </authorList>
    </citation>
    <scope>NUCLEOTIDE SEQUENCE</scope>
    <source>
        <strain evidence="7">CBS 118394</strain>
    </source>
</reference>
<keyword evidence="8" id="KW-1185">Reference proteome</keyword>
<feature type="region of interest" description="Disordered" evidence="5">
    <location>
        <begin position="180"/>
        <end position="225"/>
    </location>
</feature>
<dbReference type="EMBL" id="JAUEDM010000001">
    <property type="protein sequence ID" value="KAK3330160.1"/>
    <property type="molecule type" value="Genomic_DNA"/>
</dbReference>
<name>A0AAE0ISE9_9PEZI</name>
<dbReference type="Proteomes" id="UP001283341">
    <property type="component" value="Unassembled WGS sequence"/>
</dbReference>
<dbReference type="Gene3D" id="1.10.20.10">
    <property type="entry name" value="Histone, subunit A"/>
    <property type="match status" value="1"/>
</dbReference>
<dbReference type="GO" id="GO:0046982">
    <property type="term" value="F:protein heterodimerization activity"/>
    <property type="evidence" value="ECO:0007669"/>
    <property type="project" value="InterPro"/>
</dbReference>
<evidence type="ECO:0000256" key="5">
    <source>
        <dbReference type="SAM" id="MobiDB-lite"/>
    </source>
</evidence>
<reference evidence="7" key="2">
    <citation type="submission" date="2023-06" db="EMBL/GenBank/DDBJ databases">
        <authorList>
            <consortium name="Lawrence Berkeley National Laboratory"/>
            <person name="Haridas S."/>
            <person name="Hensen N."/>
            <person name="Bonometti L."/>
            <person name="Westerberg I."/>
            <person name="Brannstrom I.O."/>
            <person name="Guillou S."/>
            <person name="Cros-Aarteil S."/>
            <person name="Calhoun S."/>
            <person name="Kuo A."/>
            <person name="Mondo S."/>
            <person name="Pangilinan J."/>
            <person name="Riley R."/>
            <person name="Labutti K."/>
            <person name="Andreopoulos B."/>
            <person name="Lipzen A."/>
            <person name="Chen C."/>
            <person name="Yanf M."/>
            <person name="Daum C."/>
            <person name="Ng V."/>
            <person name="Clum A."/>
            <person name="Steindorff A."/>
            <person name="Ohm R."/>
            <person name="Martin F."/>
            <person name="Silar P."/>
            <person name="Natvig D."/>
            <person name="Lalanne C."/>
            <person name="Gautier V."/>
            <person name="Ament-Velasquez S.L."/>
            <person name="Kruys A."/>
            <person name="Hutchinson M.I."/>
            <person name="Powell A.J."/>
            <person name="Barry K."/>
            <person name="Miller A.N."/>
            <person name="Grigoriev I.V."/>
            <person name="Debuchy R."/>
            <person name="Gladieux P."/>
            <person name="Thoren M.H."/>
            <person name="Johannesson H."/>
        </authorList>
    </citation>
    <scope>NUCLEOTIDE SEQUENCE</scope>
    <source>
        <strain evidence="7">CBS 118394</strain>
    </source>
</reference>
<evidence type="ECO:0000259" key="6">
    <source>
        <dbReference type="SMART" id="SM00576"/>
    </source>
</evidence>
<accession>A0AAE0ISE9</accession>
<dbReference type="GO" id="GO:0005634">
    <property type="term" value="C:nucleus"/>
    <property type="evidence" value="ECO:0007669"/>
    <property type="project" value="UniProtKB-SubCell"/>
</dbReference>
<dbReference type="Pfam" id="PF07524">
    <property type="entry name" value="Bromo_TP"/>
    <property type="match status" value="1"/>
</dbReference>
<feature type="compositionally biased region" description="Low complexity" evidence="5">
    <location>
        <begin position="201"/>
        <end position="216"/>
    </location>
</feature>
<feature type="compositionally biased region" description="Basic and acidic residues" evidence="5">
    <location>
        <begin position="180"/>
        <end position="193"/>
    </location>
</feature>
<keyword evidence="3" id="KW-0804">Transcription</keyword>
<evidence type="ECO:0000256" key="2">
    <source>
        <dbReference type="ARBA" id="ARBA00023015"/>
    </source>
</evidence>
<sequence>MTPTPFLFHSLLRPAVLQVLRATGFHSTRTAVLDSMTDLAARYLDHLCEMTALYAEHNMSGDMIPTIVDVRMALQHTGALLPEKLEGEQEFVGREDTRGTDEFIAWCAGPFNKELKRIALDGEEDAHDYLNALKKKHSKNEDDSKYVGTLLGKSNEHGDVQVEGGHYPSIFNWEERMRTAAQRVEDEAREKVNGDGAAGGDNSRPPSSGLSSLGDRSIADDMDLS</sequence>
<dbReference type="InterPro" id="IPR006565">
    <property type="entry name" value="BTP"/>
</dbReference>
<comment type="caution">
    <text evidence="7">The sequence shown here is derived from an EMBL/GenBank/DDBJ whole genome shotgun (WGS) entry which is preliminary data.</text>
</comment>
<gene>
    <name evidence="7" type="ORF">B0H66DRAFT_542915</name>
</gene>
<evidence type="ECO:0000256" key="1">
    <source>
        <dbReference type="ARBA" id="ARBA00004123"/>
    </source>
</evidence>
<evidence type="ECO:0000256" key="3">
    <source>
        <dbReference type="ARBA" id="ARBA00023163"/>
    </source>
</evidence>
<proteinExistence type="predicted"/>
<evidence type="ECO:0000256" key="4">
    <source>
        <dbReference type="ARBA" id="ARBA00023242"/>
    </source>
</evidence>
<organism evidence="7 8">
    <name type="scientific">Apodospora peruviana</name>
    <dbReference type="NCBI Taxonomy" id="516989"/>
    <lineage>
        <taxon>Eukaryota</taxon>
        <taxon>Fungi</taxon>
        <taxon>Dikarya</taxon>
        <taxon>Ascomycota</taxon>
        <taxon>Pezizomycotina</taxon>
        <taxon>Sordariomycetes</taxon>
        <taxon>Sordariomycetidae</taxon>
        <taxon>Sordariales</taxon>
        <taxon>Lasiosphaeriaceae</taxon>
        <taxon>Apodospora</taxon>
    </lineage>
</organism>
<dbReference type="InterPro" id="IPR009072">
    <property type="entry name" value="Histone-fold"/>
</dbReference>
<keyword evidence="2" id="KW-0805">Transcription regulation</keyword>
<feature type="domain" description="Bromodomain associated" evidence="6">
    <location>
        <begin position="5"/>
        <end position="83"/>
    </location>
</feature>
<dbReference type="AlphaFoldDB" id="A0AAE0ISE9"/>
<evidence type="ECO:0000313" key="7">
    <source>
        <dbReference type="EMBL" id="KAK3330160.1"/>
    </source>
</evidence>
<comment type="subcellular location">
    <subcellularLocation>
        <location evidence="1">Nucleus</location>
    </subcellularLocation>
</comment>
<dbReference type="SMART" id="SM00576">
    <property type="entry name" value="BTP"/>
    <property type="match status" value="1"/>
</dbReference>